<evidence type="ECO:0000259" key="2">
    <source>
        <dbReference type="PROSITE" id="PS50862"/>
    </source>
</evidence>
<dbReference type="EC" id="6.1.1.3" evidence="3"/>
<dbReference type="PROSITE" id="PS50862">
    <property type="entry name" value="AA_TRNA_LIGASE_II"/>
    <property type="match status" value="1"/>
</dbReference>
<gene>
    <name evidence="3" type="primary">thrS</name>
    <name evidence="3" type="ORF">CWB96_22980</name>
</gene>
<dbReference type="GO" id="GO:0004829">
    <property type="term" value="F:threonine-tRNA ligase activity"/>
    <property type="evidence" value="ECO:0007669"/>
    <property type="project" value="UniProtKB-EC"/>
</dbReference>
<reference evidence="3 4" key="1">
    <citation type="submission" date="2017-12" db="EMBL/GenBank/DDBJ databases">
        <authorList>
            <person name="Paulsen S."/>
            <person name="Gram L.K."/>
        </authorList>
    </citation>
    <scope>NUCLEOTIDE SEQUENCE [LARGE SCALE GENOMIC DNA]</scope>
    <source>
        <strain evidence="3 4">S2231</strain>
    </source>
</reference>
<evidence type="ECO:0000313" key="4">
    <source>
        <dbReference type="Proteomes" id="UP000307706"/>
    </source>
</evidence>
<feature type="domain" description="Aminoacyl-transfer RNA synthetases class-II family profile" evidence="2">
    <location>
        <begin position="1"/>
        <end position="72"/>
    </location>
</feature>
<evidence type="ECO:0000256" key="1">
    <source>
        <dbReference type="ARBA" id="ARBA00022917"/>
    </source>
</evidence>
<name>A0A5S3XBM0_9GAMM</name>
<dbReference type="GO" id="GO:0005829">
    <property type="term" value="C:cytosol"/>
    <property type="evidence" value="ECO:0007669"/>
    <property type="project" value="TreeGrafter"/>
</dbReference>
<evidence type="ECO:0000313" key="3">
    <source>
        <dbReference type="EMBL" id="TMP50032.1"/>
    </source>
</evidence>
<reference evidence="4" key="2">
    <citation type="submission" date="2019-06" db="EMBL/GenBank/DDBJ databases">
        <title>Co-occurence of chitin degradation, pigmentation and bioactivity in marine Pseudoalteromonas.</title>
        <authorList>
            <person name="Sonnenschein E.C."/>
            <person name="Bech P.K."/>
        </authorList>
    </citation>
    <scope>NUCLEOTIDE SEQUENCE [LARGE SCALE GENOMIC DNA]</scope>
    <source>
        <strain evidence="4">S2231</strain>
    </source>
</reference>
<dbReference type="Gene3D" id="3.30.930.10">
    <property type="entry name" value="Bira Bifunctional Protein, Domain 2"/>
    <property type="match status" value="1"/>
</dbReference>
<proteinExistence type="predicted"/>
<dbReference type="GO" id="GO:0006435">
    <property type="term" value="P:threonyl-tRNA aminoacylation"/>
    <property type="evidence" value="ECO:0007669"/>
    <property type="project" value="TreeGrafter"/>
</dbReference>
<feature type="non-terminal residue" evidence="3">
    <location>
        <position position="1"/>
    </location>
</feature>
<dbReference type="PANTHER" id="PTHR11451">
    <property type="entry name" value="THREONINE-TRNA LIGASE"/>
    <property type="match status" value="1"/>
</dbReference>
<keyword evidence="1" id="KW-0648">Protein biosynthesis</keyword>
<dbReference type="EMBL" id="PNCL01000320">
    <property type="protein sequence ID" value="TMP50032.1"/>
    <property type="molecule type" value="Genomic_DNA"/>
</dbReference>
<dbReference type="InterPro" id="IPR045864">
    <property type="entry name" value="aa-tRNA-synth_II/BPL/LPL"/>
</dbReference>
<accession>A0A5S3XBM0</accession>
<dbReference type="Proteomes" id="UP000307706">
    <property type="component" value="Unassembled WGS sequence"/>
</dbReference>
<dbReference type="AlphaFoldDB" id="A0A5S3XBM0"/>
<protein>
    <submittedName>
        <fullName evidence="3">Threonine--tRNA ligase</fullName>
        <ecNumber evidence="3">6.1.1.3</ecNumber>
    </submittedName>
</protein>
<dbReference type="InterPro" id="IPR006195">
    <property type="entry name" value="aa-tRNA-synth_II"/>
</dbReference>
<keyword evidence="3" id="KW-0436">Ligase</keyword>
<organism evidence="3 4">
    <name type="scientific">Pseudoalteromonas citrea</name>
    <dbReference type="NCBI Taxonomy" id="43655"/>
    <lineage>
        <taxon>Bacteria</taxon>
        <taxon>Pseudomonadati</taxon>
        <taxon>Pseudomonadota</taxon>
        <taxon>Gammaproteobacteria</taxon>
        <taxon>Alteromonadales</taxon>
        <taxon>Pseudoalteromonadaceae</taxon>
        <taxon>Pseudoalteromonas</taxon>
    </lineage>
</organism>
<feature type="non-terminal residue" evidence="3">
    <location>
        <position position="72"/>
    </location>
</feature>
<dbReference type="PANTHER" id="PTHR11451:SF44">
    <property type="entry name" value="THREONINE--TRNA LIGASE, CHLOROPLASTIC_MITOCHONDRIAL 2"/>
    <property type="match status" value="1"/>
</dbReference>
<comment type="caution">
    <text evidence="3">The sequence shown here is derived from an EMBL/GenBank/DDBJ whole genome shotgun (WGS) entry which is preliminary data.</text>
</comment>
<dbReference type="SUPFAM" id="SSF55681">
    <property type="entry name" value="Class II aaRS and biotin synthetases"/>
    <property type="match status" value="1"/>
</dbReference>
<sequence>AFVRETLREYSHEEVKGPMLMDRGLWETSGHWDKYSDAMVTTEAENREYAIKPMNCPGHVQIFSQGVKSYRD</sequence>